<evidence type="ECO:0000256" key="8">
    <source>
        <dbReference type="ARBA" id="ARBA00022982"/>
    </source>
</evidence>
<protein>
    <submittedName>
        <fullName evidence="15">Cytochrome b</fullName>
    </submittedName>
</protein>
<accession>A0A4Y6UHE1</accession>
<dbReference type="SUPFAM" id="SSF81342">
    <property type="entry name" value="Transmembrane di-heme cytochromes"/>
    <property type="match status" value="1"/>
</dbReference>
<evidence type="ECO:0000259" key="14">
    <source>
        <dbReference type="Pfam" id="PF01292"/>
    </source>
</evidence>
<evidence type="ECO:0000256" key="4">
    <source>
        <dbReference type="ARBA" id="ARBA00022475"/>
    </source>
</evidence>
<evidence type="ECO:0000256" key="7">
    <source>
        <dbReference type="ARBA" id="ARBA00022723"/>
    </source>
</evidence>
<feature type="transmembrane region" description="Helical" evidence="13">
    <location>
        <begin position="158"/>
        <end position="175"/>
    </location>
</feature>
<dbReference type="Pfam" id="PF01292">
    <property type="entry name" value="Ni_hydr_CYTB"/>
    <property type="match status" value="1"/>
</dbReference>
<keyword evidence="10" id="KW-0408">Iron</keyword>
<sequence length="196" mass="21781">MSTQQTRVTPVTRYDAGAIVLHWAIALGILVLIGMGLIMDHAHLSPMKVFQLYQLHKSIGITVMLLVVIRIGWRLTHRAPQLPADMPPAERSAAHISHGLLYLFQILLPLSGWAMVSASVFAIPTVLYGHIPWPDLPILSTLPNKAPVEAALKVVHHWASWLLTGVITLHILAALRHQFIMHDHILGQMLPSSKRK</sequence>
<evidence type="ECO:0000313" key="15">
    <source>
        <dbReference type="EMBL" id="QDH16993.1"/>
    </source>
</evidence>
<evidence type="ECO:0000256" key="6">
    <source>
        <dbReference type="ARBA" id="ARBA00022692"/>
    </source>
</evidence>
<dbReference type="InterPro" id="IPR052168">
    <property type="entry name" value="Cytochrome_b561_oxidase"/>
</dbReference>
<dbReference type="AlphaFoldDB" id="A0A4Y6UHE1"/>
<keyword evidence="3" id="KW-0813">Transport</keyword>
<feature type="domain" description="Cytochrome b561 bacterial/Ni-hydrogenase" evidence="14">
    <location>
        <begin position="13"/>
        <end position="191"/>
    </location>
</feature>
<comment type="subcellular location">
    <subcellularLocation>
        <location evidence="2">Cell membrane</location>
        <topology evidence="2">Multi-pass membrane protein</topology>
    </subcellularLocation>
</comment>
<organism evidence="15 16">
    <name type="scientific">Swingsia samuiensis</name>
    <dbReference type="NCBI Taxonomy" id="1293412"/>
    <lineage>
        <taxon>Bacteria</taxon>
        <taxon>Pseudomonadati</taxon>
        <taxon>Pseudomonadota</taxon>
        <taxon>Alphaproteobacteria</taxon>
        <taxon>Acetobacterales</taxon>
        <taxon>Acetobacteraceae</taxon>
        <taxon>Swingsia</taxon>
    </lineage>
</organism>
<dbReference type="KEGG" id="ssam:E3D00_05015"/>
<keyword evidence="4" id="KW-1003">Cell membrane</keyword>
<dbReference type="PANTHER" id="PTHR30529">
    <property type="entry name" value="CYTOCHROME B561"/>
    <property type="match status" value="1"/>
</dbReference>
<keyword evidence="9 13" id="KW-1133">Transmembrane helix</keyword>
<evidence type="ECO:0000256" key="3">
    <source>
        <dbReference type="ARBA" id="ARBA00022448"/>
    </source>
</evidence>
<dbReference type="EMBL" id="CP038141">
    <property type="protein sequence ID" value="QDH16993.1"/>
    <property type="molecule type" value="Genomic_DNA"/>
</dbReference>
<feature type="transmembrane region" description="Helical" evidence="13">
    <location>
        <begin position="100"/>
        <end position="123"/>
    </location>
</feature>
<dbReference type="GO" id="GO:0022904">
    <property type="term" value="P:respiratory electron transport chain"/>
    <property type="evidence" value="ECO:0007669"/>
    <property type="project" value="InterPro"/>
</dbReference>
<dbReference type="InterPro" id="IPR011577">
    <property type="entry name" value="Cyt_b561_bac/Ni-Hgenase"/>
</dbReference>
<keyword evidence="7" id="KW-0479">Metal-binding</keyword>
<evidence type="ECO:0000256" key="5">
    <source>
        <dbReference type="ARBA" id="ARBA00022617"/>
    </source>
</evidence>
<evidence type="ECO:0000256" key="2">
    <source>
        <dbReference type="ARBA" id="ARBA00004651"/>
    </source>
</evidence>
<dbReference type="GO" id="GO:0005886">
    <property type="term" value="C:plasma membrane"/>
    <property type="evidence" value="ECO:0007669"/>
    <property type="project" value="UniProtKB-SubCell"/>
</dbReference>
<comment type="similarity">
    <text evidence="12">Belongs to the cytochrome b561 family.</text>
</comment>
<dbReference type="GO" id="GO:0020037">
    <property type="term" value="F:heme binding"/>
    <property type="evidence" value="ECO:0007669"/>
    <property type="project" value="TreeGrafter"/>
</dbReference>
<keyword evidence="11 13" id="KW-0472">Membrane</keyword>
<keyword evidence="8" id="KW-0249">Electron transport</keyword>
<comment type="cofactor">
    <cofactor evidence="1">
        <name>heme b</name>
        <dbReference type="ChEBI" id="CHEBI:60344"/>
    </cofactor>
</comment>
<dbReference type="GO" id="GO:0009055">
    <property type="term" value="F:electron transfer activity"/>
    <property type="evidence" value="ECO:0007669"/>
    <property type="project" value="InterPro"/>
</dbReference>
<dbReference type="Gene3D" id="1.20.950.20">
    <property type="entry name" value="Transmembrane di-heme cytochromes, Chain C"/>
    <property type="match status" value="1"/>
</dbReference>
<evidence type="ECO:0000256" key="12">
    <source>
        <dbReference type="ARBA" id="ARBA00037975"/>
    </source>
</evidence>
<keyword evidence="5" id="KW-0349">Heme</keyword>
<dbReference type="InterPro" id="IPR016174">
    <property type="entry name" value="Di-haem_cyt_TM"/>
</dbReference>
<evidence type="ECO:0000256" key="13">
    <source>
        <dbReference type="SAM" id="Phobius"/>
    </source>
</evidence>
<keyword evidence="6 13" id="KW-0812">Transmembrane</keyword>
<dbReference type="OrthoDB" id="1247465at2"/>
<reference evidence="15 16" key="1">
    <citation type="submission" date="2019-03" db="EMBL/GenBank/DDBJ databases">
        <title>The complete genome sequence of Swingsia samuiensis NBRC107927(T).</title>
        <authorList>
            <person name="Chua K.-O."/>
            <person name="Chan K.-G."/>
            <person name="See-Too W.-S."/>
        </authorList>
    </citation>
    <scope>NUCLEOTIDE SEQUENCE [LARGE SCALE GENOMIC DNA]</scope>
    <source>
        <strain evidence="15 16">AH83</strain>
    </source>
</reference>
<keyword evidence="16" id="KW-1185">Reference proteome</keyword>
<feature type="transmembrane region" description="Helical" evidence="13">
    <location>
        <begin position="59"/>
        <end position="76"/>
    </location>
</feature>
<name>A0A4Y6UHE1_9PROT</name>
<evidence type="ECO:0000256" key="10">
    <source>
        <dbReference type="ARBA" id="ARBA00023004"/>
    </source>
</evidence>
<evidence type="ECO:0000256" key="1">
    <source>
        <dbReference type="ARBA" id="ARBA00001970"/>
    </source>
</evidence>
<dbReference type="GO" id="GO:0046872">
    <property type="term" value="F:metal ion binding"/>
    <property type="evidence" value="ECO:0007669"/>
    <property type="project" value="UniProtKB-KW"/>
</dbReference>
<gene>
    <name evidence="15" type="ORF">E3D00_05015</name>
</gene>
<evidence type="ECO:0000313" key="16">
    <source>
        <dbReference type="Proteomes" id="UP000316313"/>
    </source>
</evidence>
<feature type="transmembrane region" description="Helical" evidence="13">
    <location>
        <begin position="20"/>
        <end position="39"/>
    </location>
</feature>
<evidence type="ECO:0000256" key="9">
    <source>
        <dbReference type="ARBA" id="ARBA00022989"/>
    </source>
</evidence>
<evidence type="ECO:0000256" key="11">
    <source>
        <dbReference type="ARBA" id="ARBA00023136"/>
    </source>
</evidence>
<dbReference type="RefSeq" id="WP_141460498.1">
    <property type="nucleotide sequence ID" value="NZ_CP038141.1"/>
</dbReference>
<dbReference type="PANTHER" id="PTHR30529:SF1">
    <property type="entry name" value="CYTOCHROME B561 HOMOLOG 2"/>
    <property type="match status" value="1"/>
</dbReference>
<proteinExistence type="inferred from homology"/>
<dbReference type="Proteomes" id="UP000316313">
    <property type="component" value="Chromosome"/>
</dbReference>